<reference evidence="1 2" key="1">
    <citation type="submission" date="2018-06" db="EMBL/GenBank/DDBJ databases">
        <authorList>
            <person name="Ashton P.M."/>
            <person name="Dallman T."/>
            <person name="Nair S."/>
            <person name="De Pinna E."/>
            <person name="Peters T."/>
            <person name="Grant K."/>
        </authorList>
    </citation>
    <scope>NUCLEOTIDE SEQUENCE [LARGE SCALE GENOMIC DNA]</scope>
    <source>
        <strain evidence="1 2">374035</strain>
    </source>
</reference>
<evidence type="ECO:0000313" key="2">
    <source>
        <dbReference type="Proteomes" id="UP000839659"/>
    </source>
</evidence>
<proteinExistence type="predicted"/>
<comment type="caution">
    <text evidence="1">The sequence shown here is derived from an EMBL/GenBank/DDBJ whole genome shotgun (WGS) entry which is preliminary data.</text>
</comment>
<dbReference type="AlphaFoldDB" id="A0A5U9SVW8"/>
<organism evidence="1 2">
    <name type="scientific">Salmonella enterica subsp. enterica serovar Bareilly</name>
    <dbReference type="NCBI Taxonomy" id="58096"/>
    <lineage>
        <taxon>Bacteria</taxon>
        <taxon>Pseudomonadati</taxon>
        <taxon>Pseudomonadota</taxon>
        <taxon>Gammaproteobacteria</taxon>
        <taxon>Enterobacterales</taxon>
        <taxon>Enterobacteriaceae</taxon>
        <taxon>Salmonella</taxon>
    </lineage>
</organism>
<evidence type="ECO:0000313" key="1">
    <source>
        <dbReference type="EMBL" id="EBS4098126.1"/>
    </source>
</evidence>
<gene>
    <name evidence="1" type="ORF">DPS53_23035</name>
</gene>
<dbReference type="Proteomes" id="UP000839659">
    <property type="component" value="Unassembled WGS sequence"/>
</dbReference>
<dbReference type="EMBL" id="AAGVJY010000030">
    <property type="protein sequence ID" value="EBS4098126.1"/>
    <property type="molecule type" value="Genomic_DNA"/>
</dbReference>
<protein>
    <submittedName>
        <fullName evidence="1">Uncharacterized protein</fullName>
    </submittedName>
</protein>
<name>A0A5U9SVW8_SALET</name>
<sequence length="61" mass="7394">MHKKANLLFTYKRYPQEIITQMFPVNYIQEFYAVKMQLHDLLHQKQPQTQNKQTQNGKNAK</sequence>
<accession>A0A5U9SVW8</accession>